<organism evidence="8 9">
    <name type="scientific">Caproiciproducens galactitolivorans</name>
    <dbReference type="NCBI Taxonomy" id="642589"/>
    <lineage>
        <taxon>Bacteria</taxon>
        <taxon>Bacillati</taxon>
        <taxon>Bacillota</taxon>
        <taxon>Clostridia</taxon>
        <taxon>Eubacteriales</taxon>
        <taxon>Acutalibacteraceae</taxon>
        <taxon>Caproiciproducens</taxon>
    </lineage>
</organism>
<evidence type="ECO:0000259" key="7">
    <source>
        <dbReference type="PROSITE" id="PS51000"/>
    </source>
</evidence>
<dbReference type="PANTHER" id="PTHR30363:SF4">
    <property type="entry name" value="GLYCEROL-3-PHOSPHATE REGULON REPRESSOR"/>
    <property type="match status" value="1"/>
</dbReference>
<dbReference type="InterPro" id="IPR050313">
    <property type="entry name" value="Carb_Metab_HTH_regulators"/>
</dbReference>
<dbReference type="Pfam" id="PF08220">
    <property type="entry name" value="HTH_DeoR"/>
    <property type="match status" value="1"/>
</dbReference>
<comment type="caution">
    <text evidence="8">The sequence shown here is derived from an EMBL/GenBank/DDBJ whole genome shotgun (WGS) entry which is preliminary data.</text>
</comment>
<dbReference type="SMART" id="SM01134">
    <property type="entry name" value="DeoRC"/>
    <property type="match status" value="1"/>
</dbReference>
<dbReference type="SMART" id="SM00420">
    <property type="entry name" value="HTH_DEOR"/>
    <property type="match status" value="1"/>
</dbReference>
<feature type="domain" description="HTH deoR-type" evidence="7">
    <location>
        <begin position="3"/>
        <end position="58"/>
    </location>
</feature>
<dbReference type="Proteomes" id="UP000297714">
    <property type="component" value="Unassembled WGS sequence"/>
</dbReference>
<dbReference type="GO" id="GO:0003700">
    <property type="term" value="F:DNA-binding transcription factor activity"/>
    <property type="evidence" value="ECO:0007669"/>
    <property type="project" value="InterPro"/>
</dbReference>
<dbReference type="InterPro" id="IPR014036">
    <property type="entry name" value="DeoR-like_C"/>
</dbReference>
<dbReference type="PROSITE" id="PS51000">
    <property type="entry name" value="HTH_DEOR_2"/>
    <property type="match status" value="1"/>
</dbReference>
<evidence type="ECO:0000256" key="3">
    <source>
        <dbReference type="ARBA" id="ARBA00023015"/>
    </source>
</evidence>
<evidence type="ECO:0000256" key="6">
    <source>
        <dbReference type="ARBA" id="ARBA00024937"/>
    </source>
</evidence>
<keyword evidence="4" id="KW-0238">DNA-binding</keyword>
<dbReference type="EMBL" id="SRMQ01000001">
    <property type="protein sequence ID" value="TGJ77787.1"/>
    <property type="molecule type" value="Genomic_DNA"/>
</dbReference>
<dbReference type="GO" id="GO:0003677">
    <property type="term" value="F:DNA binding"/>
    <property type="evidence" value="ECO:0007669"/>
    <property type="project" value="UniProtKB-KW"/>
</dbReference>
<evidence type="ECO:0000256" key="2">
    <source>
        <dbReference type="ARBA" id="ARBA00022491"/>
    </source>
</evidence>
<dbReference type="OrthoDB" id="9797223at2"/>
<dbReference type="InterPro" id="IPR001034">
    <property type="entry name" value="DeoR_HTH"/>
</dbReference>
<dbReference type="RefSeq" id="WP_135656775.1">
    <property type="nucleotide sequence ID" value="NZ_SRMQ01000001.1"/>
</dbReference>
<dbReference type="InterPro" id="IPR036390">
    <property type="entry name" value="WH_DNA-bd_sf"/>
</dbReference>
<dbReference type="SUPFAM" id="SSF46785">
    <property type="entry name" value="Winged helix' DNA-binding domain"/>
    <property type="match status" value="1"/>
</dbReference>
<keyword evidence="3" id="KW-0805">Transcription regulation</keyword>
<comment type="function">
    <text evidence="6">Repressor of the lactose catabolism operon. Galactose-6-phosphate is the inducer.</text>
</comment>
<dbReference type="InterPro" id="IPR018356">
    <property type="entry name" value="Tscrpt_reg_HTH_DeoR_CS"/>
</dbReference>
<evidence type="ECO:0000256" key="1">
    <source>
        <dbReference type="ARBA" id="ARBA00021390"/>
    </source>
</evidence>
<accession>A0A4Z0Y4I1</accession>
<dbReference type="Gene3D" id="1.10.10.10">
    <property type="entry name" value="Winged helix-like DNA-binding domain superfamily/Winged helix DNA-binding domain"/>
    <property type="match status" value="1"/>
</dbReference>
<dbReference type="PANTHER" id="PTHR30363">
    <property type="entry name" value="HTH-TYPE TRANSCRIPTIONAL REGULATOR SRLR-RELATED"/>
    <property type="match status" value="1"/>
</dbReference>
<dbReference type="InterPro" id="IPR037171">
    <property type="entry name" value="NagB/RpiA_transferase-like"/>
</dbReference>
<dbReference type="AlphaFoldDB" id="A0A4Z0Y4I1"/>
<dbReference type="SUPFAM" id="SSF100950">
    <property type="entry name" value="NagB/RpiA/CoA transferase-like"/>
    <property type="match status" value="1"/>
</dbReference>
<dbReference type="InterPro" id="IPR036388">
    <property type="entry name" value="WH-like_DNA-bd_sf"/>
</dbReference>
<gene>
    <name evidence="8" type="primary">glcR_2</name>
    <name evidence="8" type="ORF">CAGA_01890</name>
</gene>
<evidence type="ECO:0000256" key="5">
    <source>
        <dbReference type="ARBA" id="ARBA00023163"/>
    </source>
</evidence>
<sequence length="252" mass="27906">MFAEDRYDKIMAILKAKKHVSLEYLCEQLYCSRATIRRDLIGLESMGLVIRKRGGAVLATGGNWEYPYTFRNMEKKDEKTYICTLAENFLADGLSLFLDSSTTVMNICPILKKYNNISVATNGIATALSLIQNDCADTYMAGGHVKYGSTSIVGEQASHFFTEFKADLAIISCRGIDPQGVCEANQQQVMVKKQMMKNAASTILLCDSSKFNQSYFFRLSGFQGIDAILTEKKPPAEIAKAAAEASCDILFE</sequence>
<evidence type="ECO:0000313" key="8">
    <source>
        <dbReference type="EMBL" id="TGJ77787.1"/>
    </source>
</evidence>
<keyword evidence="2" id="KW-0678">Repressor</keyword>
<name>A0A4Z0Y4I1_9FIRM</name>
<evidence type="ECO:0000256" key="4">
    <source>
        <dbReference type="ARBA" id="ARBA00023125"/>
    </source>
</evidence>
<keyword evidence="9" id="KW-1185">Reference proteome</keyword>
<reference evidence="8 9" key="1">
    <citation type="submission" date="2019-04" db="EMBL/GenBank/DDBJ databases">
        <authorList>
            <person name="Poehlein A."/>
            <person name="Bengelsdorf F.R."/>
            <person name="Duerre P."/>
            <person name="Daniel R."/>
        </authorList>
    </citation>
    <scope>NUCLEOTIDE SEQUENCE [LARGE SCALE GENOMIC DNA]</scope>
    <source>
        <strain evidence="8 9">BS-1</strain>
    </source>
</reference>
<dbReference type="Pfam" id="PF00455">
    <property type="entry name" value="DeoRC"/>
    <property type="match status" value="1"/>
</dbReference>
<keyword evidence="5" id="KW-0804">Transcription</keyword>
<proteinExistence type="predicted"/>
<protein>
    <recommendedName>
        <fullName evidence="1">Lactose phosphotransferase system repressor</fullName>
    </recommendedName>
</protein>
<evidence type="ECO:0000313" key="9">
    <source>
        <dbReference type="Proteomes" id="UP000297714"/>
    </source>
</evidence>
<dbReference type="PROSITE" id="PS00894">
    <property type="entry name" value="HTH_DEOR_1"/>
    <property type="match status" value="1"/>
</dbReference>